<organism evidence="2 3">
    <name type="scientific">Rubroshorea leprosula</name>
    <dbReference type="NCBI Taxonomy" id="152421"/>
    <lineage>
        <taxon>Eukaryota</taxon>
        <taxon>Viridiplantae</taxon>
        <taxon>Streptophyta</taxon>
        <taxon>Embryophyta</taxon>
        <taxon>Tracheophyta</taxon>
        <taxon>Spermatophyta</taxon>
        <taxon>Magnoliopsida</taxon>
        <taxon>eudicotyledons</taxon>
        <taxon>Gunneridae</taxon>
        <taxon>Pentapetalae</taxon>
        <taxon>rosids</taxon>
        <taxon>malvids</taxon>
        <taxon>Malvales</taxon>
        <taxon>Dipterocarpaceae</taxon>
        <taxon>Rubroshorea</taxon>
    </lineage>
</organism>
<feature type="region of interest" description="Disordered" evidence="1">
    <location>
        <begin position="83"/>
        <end position="114"/>
    </location>
</feature>
<comment type="caution">
    <text evidence="2">The sequence shown here is derived from an EMBL/GenBank/DDBJ whole genome shotgun (WGS) entry which is preliminary data.</text>
</comment>
<name>A0AAV5KB32_9ROSI</name>
<protein>
    <submittedName>
        <fullName evidence="2">Uncharacterized protein</fullName>
    </submittedName>
</protein>
<sequence>MPDSLSACCTVPDLLSACCTVPDPSLLAALRRTCCLGRTCSLLVALCRTPLCLLHCAGLAFCLLHCAGLKGYWGSPFPAGNGDGGQNLPPVKNPRGDPRPRHSRGWGRGGTPRFRGAPLTSLSPYEILSEFNFQLQPWLERAELAPGSGLRAYLPNANHTVGP</sequence>
<evidence type="ECO:0000313" key="3">
    <source>
        <dbReference type="Proteomes" id="UP001054252"/>
    </source>
</evidence>
<reference evidence="2 3" key="1">
    <citation type="journal article" date="2021" name="Commun. Biol.">
        <title>The genome of Shorea leprosula (Dipterocarpaceae) highlights the ecological relevance of drought in aseasonal tropical rainforests.</title>
        <authorList>
            <person name="Ng K.K.S."/>
            <person name="Kobayashi M.J."/>
            <person name="Fawcett J.A."/>
            <person name="Hatakeyama M."/>
            <person name="Paape T."/>
            <person name="Ng C.H."/>
            <person name="Ang C.C."/>
            <person name="Tnah L.H."/>
            <person name="Lee C.T."/>
            <person name="Nishiyama T."/>
            <person name="Sese J."/>
            <person name="O'Brien M.J."/>
            <person name="Copetti D."/>
            <person name="Mohd Noor M.I."/>
            <person name="Ong R.C."/>
            <person name="Putra M."/>
            <person name="Sireger I.Z."/>
            <person name="Indrioko S."/>
            <person name="Kosugi Y."/>
            <person name="Izuno A."/>
            <person name="Isagi Y."/>
            <person name="Lee S.L."/>
            <person name="Shimizu K.K."/>
        </authorList>
    </citation>
    <scope>NUCLEOTIDE SEQUENCE [LARGE SCALE GENOMIC DNA]</scope>
    <source>
        <strain evidence="2">214</strain>
    </source>
</reference>
<evidence type="ECO:0000256" key="1">
    <source>
        <dbReference type="SAM" id="MobiDB-lite"/>
    </source>
</evidence>
<dbReference type="AlphaFoldDB" id="A0AAV5KB32"/>
<gene>
    <name evidence="2" type="ORF">SLEP1_g31102</name>
</gene>
<proteinExistence type="predicted"/>
<dbReference type="EMBL" id="BPVZ01000056">
    <property type="protein sequence ID" value="GKV21085.1"/>
    <property type="molecule type" value="Genomic_DNA"/>
</dbReference>
<accession>A0AAV5KB32</accession>
<keyword evidence="3" id="KW-1185">Reference proteome</keyword>
<evidence type="ECO:0000313" key="2">
    <source>
        <dbReference type="EMBL" id="GKV21085.1"/>
    </source>
</evidence>
<dbReference type="Proteomes" id="UP001054252">
    <property type="component" value="Unassembled WGS sequence"/>
</dbReference>